<keyword evidence="1" id="KW-0732">Signal</keyword>
<dbReference type="EMBL" id="QWEC01000050">
    <property type="protein sequence ID" value="RII97905.1"/>
    <property type="molecule type" value="Genomic_DNA"/>
</dbReference>
<dbReference type="Proteomes" id="UP000266298">
    <property type="component" value="Unassembled WGS sequence"/>
</dbReference>
<comment type="caution">
    <text evidence="2">The sequence shown here is derived from an EMBL/GenBank/DDBJ whole genome shotgun (WGS) entry which is preliminary data.</text>
</comment>
<reference evidence="2 3" key="1">
    <citation type="submission" date="2018-08" db="EMBL/GenBank/DDBJ databases">
        <title>Genome Sequence of Clavibacter michiganensis Subspecies type strains, and the Atypical Peach-Colored Strains Isolated from Tomato.</title>
        <authorList>
            <person name="Osdaghi E."/>
            <person name="Portier P."/>
            <person name="Briand M."/>
            <person name="Jacques M.-A."/>
        </authorList>
    </citation>
    <scope>NUCLEOTIDE SEQUENCE [LARGE SCALE GENOMIC DNA]</scope>
    <source>
        <strain evidence="2 3">CFBP 7493</strain>
    </source>
</reference>
<protein>
    <recommendedName>
        <fullName evidence="4">Ig-like domain-containing protein</fullName>
    </recommendedName>
</protein>
<sequence>MNIPARRRPSPLLALTLALVVGGSLAGAAPAQAAPSGASLPLTSVAAPSLPAPDVFVGGEVTDVPEIEVILSLDVGSLDVRSPRFEYLLDGAGSWRTAYSGPLDHAYIRIPAPAGPHTIAFRAAGALDGVPVIGAASAPVAALSLGYPTRYDPVITIDGPRITLAWDVRGYLAGWPEARSVVYAFGDDPYTSADAVGSTTLDVGYDRTVRLVFWHGPNVDVARYVYLELATGSPPGTPSLTSAPTPTMVGRAVPGSTLSVRTGTWRPGPVTLAYQWYRDGQRISDASGPTYEVDARFDGGKRITVGVRGSAPGRASVERVSAPTPRVAMPVISPGVPAIGGLPLVGRQLTVRTGFWRPAPIWLTYQWLRDGVVIPGAEQAAYTPVAADRGRLLEVRVTGERYPYPTVSRTSVAVRVG</sequence>
<evidence type="ECO:0000256" key="1">
    <source>
        <dbReference type="SAM" id="SignalP"/>
    </source>
</evidence>
<feature type="chain" id="PRO_5017327366" description="Ig-like domain-containing protein" evidence="1">
    <location>
        <begin position="34"/>
        <end position="417"/>
    </location>
</feature>
<evidence type="ECO:0000313" key="2">
    <source>
        <dbReference type="EMBL" id="RII97905.1"/>
    </source>
</evidence>
<organism evidence="2 3">
    <name type="scientific">Clavibacter michiganensis</name>
    <dbReference type="NCBI Taxonomy" id="28447"/>
    <lineage>
        <taxon>Bacteria</taxon>
        <taxon>Bacillati</taxon>
        <taxon>Actinomycetota</taxon>
        <taxon>Actinomycetes</taxon>
        <taxon>Micrococcales</taxon>
        <taxon>Microbacteriaceae</taxon>
        <taxon>Clavibacter</taxon>
    </lineage>
</organism>
<name>A0A399NUU7_9MICO</name>
<evidence type="ECO:0000313" key="3">
    <source>
        <dbReference type="Proteomes" id="UP000266298"/>
    </source>
</evidence>
<gene>
    <name evidence="2" type="ORF">DZF96_05335</name>
</gene>
<dbReference type="Gene3D" id="2.60.40.2700">
    <property type="match status" value="2"/>
</dbReference>
<accession>A0A399NUU7</accession>
<proteinExistence type="predicted"/>
<evidence type="ECO:0008006" key="4">
    <source>
        <dbReference type="Google" id="ProtNLM"/>
    </source>
</evidence>
<dbReference type="RefSeq" id="WP_051629153.1">
    <property type="nucleotide sequence ID" value="NZ_QWEC01000050.1"/>
</dbReference>
<feature type="signal peptide" evidence="1">
    <location>
        <begin position="1"/>
        <end position="33"/>
    </location>
</feature>
<dbReference type="AlphaFoldDB" id="A0A399NUU7"/>